<evidence type="ECO:0000256" key="1">
    <source>
        <dbReference type="ARBA" id="ARBA00004141"/>
    </source>
</evidence>
<dbReference type="RefSeq" id="XP_005837466.1">
    <property type="nucleotide sequence ID" value="XM_005837409.1"/>
</dbReference>
<feature type="transmembrane region" description="Helical" evidence="6">
    <location>
        <begin position="166"/>
        <end position="188"/>
    </location>
</feature>
<dbReference type="SUPFAM" id="SSF103473">
    <property type="entry name" value="MFS general substrate transporter"/>
    <property type="match status" value="1"/>
</dbReference>
<feature type="transmembrane region" description="Helical" evidence="6">
    <location>
        <begin position="257"/>
        <end position="281"/>
    </location>
</feature>
<dbReference type="PROSITE" id="PS51257">
    <property type="entry name" value="PROKAR_LIPOPROTEIN"/>
    <property type="match status" value="1"/>
</dbReference>
<reference evidence="9" key="3">
    <citation type="submission" date="2015-06" db="UniProtKB">
        <authorList>
            <consortium name="EnsemblProtists"/>
        </authorList>
    </citation>
    <scope>IDENTIFICATION</scope>
</reference>
<reference evidence="10" key="2">
    <citation type="submission" date="2012-11" db="EMBL/GenBank/DDBJ databases">
        <authorList>
            <person name="Kuo A."/>
            <person name="Curtis B.A."/>
            <person name="Tanifuji G."/>
            <person name="Burki F."/>
            <person name="Gruber A."/>
            <person name="Irimia M."/>
            <person name="Maruyama S."/>
            <person name="Arias M.C."/>
            <person name="Ball S.G."/>
            <person name="Gile G.H."/>
            <person name="Hirakawa Y."/>
            <person name="Hopkins J.F."/>
            <person name="Rensing S.A."/>
            <person name="Schmutz J."/>
            <person name="Symeonidi A."/>
            <person name="Elias M."/>
            <person name="Eveleigh R.J."/>
            <person name="Herman E.K."/>
            <person name="Klute M.J."/>
            <person name="Nakayama T."/>
            <person name="Obornik M."/>
            <person name="Reyes-Prieto A."/>
            <person name="Armbrust E.V."/>
            <person name="Aves S.J."/>
            <person name="Beiko R.G."/>
            <person name="Coutinho P."/>
            <person name="Dacks J.B."/>
            <person name="Durnford D.G."/>
            <person name="Fast N.M."/>
            <person name="Green B.R."/>
            <person name="Grisdale C."/>
            <person name="Hempe F."/>
            <person name="Henrissat B."/>
            <person name="Hoppner M.P."/>
            <person name="Ishida K.-I."/>
            <person name="Kim E."/>
            <person name="Koreny L."/>
            <person name="Kroth P.G."/>
            <person name="Liu Y."/>
            <person name="Malik S.-B."/>
            <person name="Maier U.G."/>
            <person name="McRose D."/>
            <person name="Mock T."/>
            <person name="Neilson J.A."/>
            <person name="Onodera N.T."/>
            <person name="Poole A.M."/>
            <person name="Pritham E.J."/>
            <person name="Richards T.A."/>
            <person name="Rocap G."/>
            <person name="Roy S.W."/>
            <person name="Sarai C."/>
            <person name="Schaack S."/>
            <person name="Shirato S."/>
            <person name="Slamovits C.H."/>
            <person name="Spencer D.F."/>
            <person name="Suzuki S."/>
            <person name="Worden A.Z."/>
            <person name="Zauner S."/>
            <person name="Barry K."/>
            <person name="Bell C."/>
            <person name="Bharti A.K."/>
            <person name="Crow J.A."/>
            <person name="Grimwood J."/>
            <person name="Kramer R."/>
            <person name="Lindquist E."/>
            <person name="Lucas S."/>
            <person name="Salamov A."/>
            <person name="McFadden G.I."/>
            <person name="Lane C.E."/>
            <person name="Keeling P.J."/>
            <person name="Gray M.W."/>
            <person name="Grigoriev I.V."/>
            <person name="Archibald J.M."/>
        </authorList>
    </citation>
    <scope>NUCLEOTIDE SEQUENCE</scope>
    <source>
        <strain evidence="10">CCMP2712</strain>
    </source>
</reference>
<dbReference type="PaxDb" id="55529-EKX50486"/>
<proteinExistence type="inferred from homology"/>
<comment type="subcellular location">
    <subcellularLocation>
        <location evidence="1">Membrane</location>
        <topology evidence="1">Multi-pass membrane protein</topology>
    </subcellularLocation>
</comment>
<feature type="transmembrane region" description="Helical" evidence="6">
    <location>
        <begin position="319"/>
        <end position="340"/>
    </location>
</feature>
<dbReference type="InterPro" id="IPR051717">
    <property type="entry name" value="MFS_MFSD6"/>
</dbReference>
<reference evidence="8 10" key="1">
    <citation type="journal article" date="2012" name="Nature">
        <title>Algal genomes reveal evolutionary mosaicism and the fate of nucleomorphs.</title>
        <authorList>
            <consortium name="DOE Joint Genome Institute"/>
            <person name="Curtis B.A."/>
            <person name="Tanifuji G."/>
            <person name="Burki F."/>
            <person name="Gruber A."/>
            <person name="Irimia M."/>
            <person name="Maruyama S."/>
            <person name="Arias M.C."/>
            <person name="Ball S.G."/>
            <person name="Gile G.H."/>
            <person name="Hirakawa Y."/>
            <person name="Hopkins J.F."/>
            <person name="Kuo A."/>
            <person name="Rensing S.A."/>
            <person name="Schmutz J."/>
            <person name="Symeonidi A."/>
            <person name="Elias M."/>
            <person name="Eveleigh R.J."/>
            <person name="Herman E.K."/>
            <person name="Klute M.J."/>
            <person name="Nakayama T."/>
            <person name="Obornik M."/>
            <person name="Reyes-Prieto A."/>
            <person name="Armbrust E.V."/>
            <person name="Aves S.J."/>
            <person name="Beiko R.G."/>
            <person name="Coutinho P."/>
            <person name="Dacks J.B."/>
            <person name="Durnford D.G."/>
            <person name="Fast N.M."/>
            <person name="Green B.R."/>
            <person name="Grisdale C.J."/>
            <person name="Hempel F."/>
            <person name="Henrissat B."/>
            <person name="Hoppner M.P."/>
            <person name="Ishida K."/>
            <person name="Kim E."/>
            <person name="Koreny L."/>
            <person name="Kroth P.G."/>
            <person name="Liu Y."/>
            <person name="Malik S.B."/>
            <person name="Maier U.G."/>
            <person name="McRose D."/>
            <person name="Mock T."/>
            <person name="Neilson J.A."/>
            <person name="Onodera N.T."/>
            <person name="Poole A.M."/>
            <person name="Pritham E.J."/>
            <person name="Richards T.A."/>
            <person name="Rocap G."/>
            <person name="Roy S.W."/>
            <person name="Sarai C."/>
            <person name="Schaack S."/>
            <person name="Shirato S."/>
            <person name="Slamovits C.H."/>
            <person name="Spencer D.F."/>
            <person name="Suzuki S."/>
            <person name="Worden A.Z."/>
            <person name="Zauner S."/>
            <person name="Barry K."/>
            <person name="Bell C."/>
            <person name="Bharti A.K."/>
            <person name="Crow J.A."/>
            <person name="Grimwood J."/>
            <person name="Kramer R."/>
            <person name="Lindquist E."/>
            <person name="Lucas S."/>
            <person name="Salamov A."/>
            <person name="McFadden G.I."/>
            <person name="Lane C.E."/>
            <person name="Keeling P.J."/>
            <person name="Gray M.W."/>
            <person name="Grigoriev I.V."/>
            <person name="Archibald J.M."/>
        </authorList>
    </citation>
    <scope>NUCLEOTIDE SEQUENCE</scope>
    <source>
        <strain evidence="8 10">CCMP2712</strain>
    </source>
</reference>
<keyword evidence="10" id="KW-1185">Reference proteome</keyword>
<dbReference type="GeneID" id="17307322"/>
<evidence type="ECO:0000259" key="7">
    <source>
        <dbReference type="Pfam" id="PF12832"/>
    </source>
</evidence>
<dbReference type="Proteomes" id="UP000011087">
    <property type="component" value="Unassembled WGS sequence"/>
</dbReference>
<evidence type="ECO:0000256" key="3">
    <source>
        <dbReference type="ARBA" id="ARBA00022692"/>
    </source>
</evidence>
<organism evidence="8">
    <name type="scientific">Guillardia theta (strain CCMP2712)</name>
    <name type="common">Cryptophyte</name>
    <dbReference type="NCBI Taxonomy" id="905079"/>
    <lineage>
        <taxon>Eukaryota</taxon>
        <taxon>Cryptophyceae</taxon>
        <taxon>Pyrenomonadales</taxon>
        <taxon>Geminigeraceae</taxon>
        <taxon>Guillardia</taxon>
    </lineage>
</organism>
<evidence type="ECO:0000256" key="4">
    <source>
        <dbReference type="ARBA" id="ARBA00022989"/>
    </source>
</evidence>
<feature type="transmembrane region" description="Helical" evidence="6">
    <location>
        <begin position="142"/>
        <end position="160"/>
    </location>
</feature>
<dbReference type="GO" id="GO:0016020">
    <property type="term" value="C:membrane"/>
    <property type="evidence" value="ECO:0007669"/>
    <property type="project" value="UniProtKB-SubCell"/>
</dbReference>
<dbReference type="Pfam" id="PF12832">
    <property type="entry name" value="MFS_1_like"/>
    <property type="match status" value="1"/>
</dbReference>
<dbReference type="eggNOG" id="KOG3762">
    <property type="taxonomic scope" value="Eukaryota"/>
</dbReference>
<dbReference type="OMA" id="FIMATCF"/>
<dbReference type="EMBL" id="JH992978">
    <property type="protein sequence ID" value="EKX50486.1"/>
    <property type="molecule type" value="Genomic_DNA"/>
</dbReference>
<keyword evidence="5 6" id="KW-0472">Membrane</keyword>
<evidence type="ECO:0000256" key="2">
    <source>
        <dbReference type="ARBA" id="ARBA00005241"/>
    </source>
</evidence>
<dbReference type="InterPro" id="IPR036259">
    <property type="entry name" value="MFS_trans_sf"/>
</dbReference>
<evidence type="ECO:0000256" key="6">
    <source>
        <dbReference type="SAM" id="Phobius"/>
    </source>
</evidence>
<dbReference type="PANTHER" id="PTHR16172:SF41">
    <property type="entry name" value="MAJOR FACILITATOR SUPERFAMILY DOMAIN-CONTAINING PROTEIN 6-LIKE"/>
    <property type="match status" value="1"/>
</dbReference>
<dbReference type="PANTHER" id="PTHR16172">
    <property type="entry name" value="MAJOR FACILITATOR SUPERFAMILY DOMAIN-CONTAINING PROTEIN 6-LIKE"/>
    <property type="match status" value="1"/>
</dbReference>
<keyword evidence="4 6" id="KW-1133">Transmembrane helix</keyword>
<dbReference type="InterPro" id="IPR024989">
    <property type="entry name" value="MFS_assoc_dom"/>
</dbReference>
<dbReference type="AlphaFoldDB" id="L1JPG9"/>
<feature type="domain" description="Major facilitator superfamily associated" evidence="7">
    <location>
        <begin position="7"/>
        <end position="413"/>
    </location>
</feature>
<sequence>MTSRRVVSFLYFFTFWAAACQGRFLAIFFRDLGLSNGEVGYLLAAGSATGLAATPIWAGVCDYLQGKKKVLEANILCSSLCVCLYLIPYAIPFLHSGTLLFTWTLLARCTYSFFFTPVFTILDTLSVQNLEDPKRNYGKCRLWGAVSWGLVNALFLGPLLDFVGSWTMVVGFLMASVVLFAVIHLMLFERKKQGEPAKDSASSLGTYEQFDVGEAEEGEKRAEEEKDKTWNRFSFNHLRGVVQQVLQIVWAEKLESLSFFVTFYVLGIGTSLVEGLVFLFFTQDLGANNFLCGITVVVTVLFEIPIFNHSDWILKHINVHVLVVIGAISYIVRVVCYTLFKNPWFVLFVEPLHGVTYACMQLAGVHYAAELAPKGLETSTQGLKDTVRGLGHITGTVLGGIIMDVWGSVFMYRSAAALVTATITLYAMIQGCGSKKSQQT</sequence>
<dbReference type="OrthoDB" id="416559at2759"/>
<feature type="transmembrane region" description="Helical" evidence="6">
    <location>
        <begin position="41"/>
        <end position="61"/>
    </location>
</feature>
<dbReference type="HOGENOM" id="CLU_557259_0_0_1"/>
<accession>L1JPG9</accession>
<evidence type="ECO:0000313" key="8">
    <source>
        <dbReference type="EMBL" id="EKX50486.1"/>
    </source>
</evidence>
<feature type="transmembrane region" description="Helical" evidence="6">
    <location>
        <begin position="410"/>
        <end position="429"/>
    </location>
</feature>
<feature type="transmembrane region" description="Helical" evidence="6">
    <location>
        <begin position="100"/>
        <end position="122"/>
    </location>
</feature>
<keyword evidence="3 6" id="KW-0812">Transmembrane</keyword>
<evidence type="ECO:0000256" key="5">
    <source>
        <dbReference type="ARBA" id="ARBA00023136"/>
    </source>
</evidence>
<dbReference type="EnsemblProtists" id="EKX50486">
    <property type="protein sequence ID" value="EKX50486"/>
    <property type="gene ID" value="GUITHDRAFT_103717"/>
</dbReference>
<evidence type="ECO:0000313" key="10">
    <source>
        <dbReference type="Proteomes" id="UP000011087"/>
    </source>
</evidence>
<evidence type="ECO:0000313" key="9">
    <source>
        <dbReference type="EnsemblProtists" id="EKX50486"/>
    </source>
</evidence>
<comment type="similarity">
    <text evidence="2">Belongs to the major facilitator superfamily. MFSD6 family.</text>
</comment>
<gene>
    <name evidence="8" type="ORF">GUITHDRAFT_103717</name>
</gene>
<protein>
    <recommendedName>
        <fullName evidence="7">Major facilitator superfamily associated domain-containing protein</fullName>
    </recommendedName>
</protein>
<feature type="transmembrane region" description="Helical" evidence="6">
    <location>
        <begin position="287"/>
        <end position="307"/>
    </location>
</feature>
<dbReference type="KEGG" id="gtt:GUITHDRAFT_103717"/>
<dbReference type="Gene3D" id="1.20.1250.20">
    <property type="entry name" value="MFS general substrate transporter like domains"/>
    <property type="match status" value="2"/>
</dbReference>
<feature type="transmembrane region" description="Helical" evidence="6">
    <location>
        <begin position="73"/>
        <end position="94"/>
    </location>
</feature>
<name>L1JPG9_GUITC</name>